<sequence>MRLPTFNFLFLVILAETFSLGRSCTPPPTSSNETYPRFSYGENVVPDHATAAYTMNHISLLVNDLEASLDFYTRILGMRVIHHIEATEWFGIVYLGYSHGGRNGTGWQPSSELYRQRSNIEGLIELVYRSNQAGRREPGGTLSHLGFVVPDVAATQKRMKDNNVTIIRKAGKLPQTLPKPLARAFGLLNLTKLENDAILKAMPRHLMVADPDGNIVEFQPQI</sequence>
<dbReference type="PANTHER" id="PTHR10374:SF30">
    <property type="entry name" value="LACTOYLGLUTATHIONE LYASE"/>
    <property type="match status" value="1"/>
</dbReference>
<dbReference type="Gene3D" id="3.10.180.10">
    <property type="entry name" value="2,3-Dihydroxybiphenyl 1,2-Dioxygenase, domain 1"/>
    <property type="match status" value="1"/>
</dbReference>
<dbReference type="PROSITE" id="PS51819">
    <property type="entry name" value="VOC"/>
    <property type="match status" value="1"/>
</dbReference>
<dbReference type="Pfam" id="PF00903">
    <property type="entry name" value="Glyoxalase"/>
    <property type="match status" value="1"/>
</dbReference>
<keyword evidence="5" id="KW-1185">Reference proteome</keyword>
<evidence type="ECO:0000256" key="2">
    <source>
        <dbReference type="SAM" id="SignalP"/>
    </source>
</evidence>
<dbReference type="EMBL" id="WOWK01000098">
    <property type="protein sequence ID" value="KAF0319245.1"/>
    <property type="molecule type" value="Genomic_DNA"/>
</dbReference>
<keyword evidence="2" id="KW-0732">Signal</keyword>
<dbReference type="InterPro" id="IPR029068">
    <property type="entry name" value="Glyas_Bleomycin-R_OHBP_Dase"/>
</dbReference>
<reference evidence="4 5" key="1">
    <citation type="submission" date="2019-12" db="EMBL/GenBank/DDBJ databases">
        <title>A genome sequence resource for the geographically widespread anthracnose pathogen Colletotrichum asianum.</title>
        <authorList>
            <person name="Meng Y."/>
        </authorList>
    </citation>
    <scope>NUCLEOTIDE SEQUENCE [LARGE SCALE GENOMIC DNA]</scope>
    <source>
        <strain evidence="4 5">ICMP 18580</strain>
    </source>
</reference>
<gene>
    <name evidence="4" type="ORF">GQ607_013494</name>
</gene>
<keyword evidence="1" id="KW-0479">Metal-binding</keyword>
<dbReference type="OrthoDB" id="16820at2759"/>
<evidence type="ECO:0000256" key="1">
    <source>
        <dbReference type="ARBA" id="ARBA00022723"/>
    </source>
</evidence>
<feature type="signal peptide" evidence="2">
    <location>
        <begin position="1"/>
        <end position="23"/>
    </location>
</feature>
<feature type="domain" description="VOC" evidence="3">
    <location>
        <begin position="54"/>
        <end position="221"/>
    </location>
</feature>
<protein>
    <submittedName>
        <fullName evidence="4">Lactoylglutathione lyase</fullName>
    </submittedName>
</protein>
<dbReference type="InterPro" id="IPR037523">
    <property type="entry name" value="VOC_core"/>
</dbReference>
<dbReference type="GO" id="GO:0046872">
    <property type="term" value="F:metal ion binding"/>
    <property type="evidence" value="ECO:0007669"/>
    <property type="project" value="UniProtKB-KW"/>
</dbReference>
<keyword evidence="4" id="KW-0456">Lyase</keyword>
<dbReference type="AlphaFoldDB" id="A0A8H3W3L1"/>
<proteinExistence type="predicted"/>
<evidence type="ECO:0000313" key="5">
    <source>
        <dbReference type="Proteomes" id="UP000434172"/>
    </source>
</evidence>
<dbReference type="PROSITE" id="PS00934">
    <property type="entry name" value="GLYOXALASE_I_1"/>
    <property type="match status" value="1"/>
</dbReference>
<evidence type="ECO:0000259" key="3">
    <source>
        <dbReference type="PROSITE" id="PS51819"/>
    </source>
</evidence>
<feature type="chain" id="PRO_5034126908" evidence="2">
    <location>
        <begin position="24"/>
        <end position="222"/>
    </location>
</feature>
<name>A0A8H3W3L1_9PEZI</name>
<dbReference type="InterPro" id="IPR018146">
    <property type="entry name" value="Glyoxalase_1_CS"/>
</dbReference>
<dbReference type="Proteomes" id="UP000434172">
    <property type="component" value="Unassembled WGS sequence"/>
</dbReference>
<dbReference type="InterPro" id="IPR004360">
    <property type="entry name" value="Glyas_Fos-R_dOase_dom"/>
</dbReference>
<evidence type="ECO:0000313" key="4">
    <source>
        <dbReference type="EMBL" id="KAF0319245.1"/>
    </source>
</evidence>
<dbReference type="PANTHER" id="PTHR10374">
    <property type="entry name" value="LACTOYLGLUTATHIONE LYASE GLYOXALASE I"/>
    <property type="match status" value="1"/>
</dbReference>
<accession>A0A8H3W3L1</accession>
<organism evidence="4 5">
    <name type="scientific">Colletotrichum asianum</name>
    <dbReference type="NCBI Taxonomy" id="702518"/>
    <lineage>
        <taxon>Eukaryota</taxon>
        <taxon>Fungi</taxon>
        <taxon>Dikarya</taxon>
        <taxon>Ascomycota</taxon>
        <taxon>Pezizomycotina</taxon>
        <taxon>Sordariomycetes</taxon>
        <taxon>Hypocreomycetidae</taxon>
        <taxon>Glomerellales</taxon>
        <taxon>Glomerellaceae</taxon>
        <taxon>Colletotrichum</taxon>
        <taxon>Colletotrichum gloeosporioides species complex</taxon>
    </lineage>
</organism>
<dbReference type="GO" id="GO:0004462">
    <property type="term" value="F:lactoylglutathione lyase activity"/>
    <property type="evidence" value="ECO:0007669"/>
    <property type="project" value="InterPro"/>
</dbReference>
<dbReference type="SUPFAM" id="SSF54593">
    <property type="entry name" value="Glyoxalase/Bleomycin resistance protein/Dihydroxybiphenyl dioxygenase"/>
    <property type="match status" value="1"/>
</dbReference>
<comment type="caution">
    <text evidence="4">The sequence shown here is derived from an EMBL/GenBank/DDBJ whole genome shotgun (WGS) entry which is preliminary data.</text>
</comment>